<reference evidence="8 9" key="1">
    <citation type="submission" date="2019-02" db="EMBL/GenBank/DDBJ databases">
        <title>Deep-cultivation of Planctomycetes and their phenomic and genomic characterization uncovers novel biology.</title>
        <authorList>
            <person name="Wiegand S."/>
            <person name="Jogler M."/>
            <person name="Boedeker C."/>
            <person name="Pinto D."/>
            <person name="Vollmers J."/>
            <person name="Rivas-Marin E."/>
            <person name="Kohn T."/>
            <person name="Peeters S.H."/>
            <person name="Heuer A."/>
            <person name="Rast P."/>
            <person name="Oberbeckmann S."/>
            <person name="Bunk B."/>
            <person name="Jeske O."/>
            <person name="Meyerdierks A."/>
            <person name="Storesund J.E."/>
            <person name="Kallscheuer N."/>
            <person name="Luecker S."/>
            <person name="Lage O.M."/>
            <person name="Pohl T."/>
            <person name="Merkel B.J."/>
            <person name="Hornburger P."/>
            <person name="Mueller R.-W."/>
            <person name="Bruemmer F."/>
            <person name="Labrenz M."/>
            <person name="Spormann A.M."/>
            <person name="Op den Camp H."/>
            <person name="Overmann J."/>
            <person name="Amann R."/>
            <person name="Jetten M.S.M."/>
            <person name="Mascher T."/>
            <person name="Medema M.H."/>
            <person name="Devos D.P."/>
            <person name="Kaster A.-K."/>
            <person name="Ovreas L."/>
            <person name="Rohde M."/>
            <person name="Galperin M.Y."/>
            <person name="Jogler C."/>
        </authorList>
    </citation>
    <scope>NUCLEOTIDE SEQUENCE [LARGE SCALE GENOMIC DNA]</scope>
    <source>
        <strain evidence="8 9">Poly30</strain>
    </source>
</reference>
<keyword evidence="2" id="KW-1003">Cell membrane</keyword>
<comment type="subcellular location">
    <subcellularLocation>
        <location evidence="1">Cell membrane</location>
        <topology evidence="1">Multi-pass membrane protein</topology>
    </subcellularLocation>
</comment>
<gene>
    <name evidence="8" type="primary">mleN</name>
    <name evidence="8" type="ORF">Poly30_27410</name>
</gene>
<protein>
    <submittedName>
        <fullName evidence="8">Malate-2H(+)/Na(+)-lactate antiporter</fullName>
    </submittedName>
</protein>
<feature type="domain" description="Na+/H+ antiporter NhaC-like C-terminal" evidence="7">
    <location>
        <begin position="146"/>
        <end position="457"/>
    </location>
</feature>
<feature type="transmembrane region" description="Helical" evidence="6">
    <location>
        <begin position="341"/>
        <end position="370"/>
    </location>
</feature>
<keyword evidence="3 6" id="KW-0812">Transmembrane</keyword>
<evidence type="ECO:0000256" key="1">
    <source>
        <dbReference type="ARBA" id="ARBA00004651"/>
    </source>
</evidence>
<dbReference type="Proteomes" id="UP000320390">
    <property type="component" value="Chromosome"/>
</dbReference>
<evidence type="ECO:0000313" key="8">
    <source>
        <dbReference type="EMBL" id="QDV07222.1"/>
    </source>
</evidence>
<feature type="transmembrane region" description="Helical" evidence="6">
    <location>
        <begin position="377"/>
        <end position="403"/>
    </location>
</feature>
<feature type="transmembrane region" description="Helical" evidence="6">
    <location>
        <begin position="141"/>
        <end position="163"/>
    </location>
</feature>
<dbReference type="PANTHER" id="PTHR43478">
    <property type="entry name" value="NA+/H+ ANTIPORTER-RELATED"/>
    <property type="match status" value="1"/>
</dbReference>
<keyword evidence="4 6" id="KW-1133">Transmembrane helix</keyword>
<evidence type="ECO:0000256" key="3">
    <source>
        <dbReference type="ARBA" id="ARBA00022692"/>
    </source>
</evidence>
<feature type="transmembrane region" description="Helical" evidence="6">
    <location>
        <begin position="308"/>
        <end position="329"/>
    </location>
</feature>
<dbReference type="Pfam" id="PF03553">
    <property type="entry name" value="Na_H_antiporter"/>
    <property type="match status" value="1"/>
</dbReference>
<feature type="transmembrane region" description="Helical" evidence="6">
    <location>
        <begin position="278"/>
        <end position="296"/>
    </location>
</feature>
<evidence type="ECO:0000313" key="9">
    <source>
        <dbReference type="Proteomes" id="UP000320390"/>
    </source>
</evidence>
<dbReference type="RefSeq" id="WP_419191349.1">
    <property type="nucleotide sequence ID" value="NZ_CP036434.1"/>
</dbReference>
<accession>A0A518ET25</accession>
<sequence>MLAIVLAIWSKQVLLSLFAGIWMGFTLLSGFNPLLGFAAGLDGVIDVFGDADDARVLVFTLLIGSLIATIERSGGVRGFVHFLESRRWVHTGRRAQLLAWSTGIVIFIESNITLLVAGAVSRPLFDRYRVSREKLAYLIDATSAPVCVMIPLNAWGAVIIGIVSTAGVENPLDTFISSIPYNLYAIASIVLSLVVIWKDINLGPMKAAEERTQGGDLLWPGALPLVETAAEGGPGESVDHVPSGWLMLLPIMVMVAMMPIGLYITGDGSLIEGSGSRAILWAITAAILTIWTMLLVKGGTSVHNLMAVFMKGAGNLLPIATILLLALALGDVAKLLGTGTYVAGVASATVPVFLLAPLIFLVSSFIAFSVGSSWGTFAIMIPIAIPIATTLGLPIPLLLGAAISGAVFGDHASPISDTTVVASMASATDHIDHVRTQLPYALVAAGFATVGFLILGLIG</sequence>
<dbReference type="EMBL" id="CP036434">
    <property type="protein sequence ID" value="QDV07222.1"/>
    <property type="molecule type" value="Genomic_DNA"/>
</dbReference>
<name>A0A518ET25_9BACT</name>
<keyword evidence="9" id="KW-1185">Reference proteome</keyword>
<evidence type="ECO:0000259" key="7">
    <source>
        <dbReference type="Pfam" id="PF03553"/>
    </source>
</evidence>
<evidence type="ECO:0000256" key="5">
    <source>
        <dbReference type="ARBA" id="ARBA00023136"/>
    </source>
</evidence>
<feature type="transmembrane region" description="Helical" evidence="6">
    <location>
        <begin position="97"/>
        <end position="120"/>
    </location>
</feature>
<dbReference type="GO" id="GO:0005886">
    <property type="term" value="C:plasma membrane"/>
    <property type="evidence" value="ECO:0007669"/>
    <property type="project" value="UniProtKB-SubCell"/>
</dbReference>
<evidence type="ECO:0000256" key="6">
    <source>
        <dbReference type="SAM" id="Phobius"/>
    </source>
</evidence>
<feature type="transmembrane region" description="Helical" evidence="6">
    <location>
        <begin position="438"/>
        <end position="458"/>
    </location>
</feature>
<feature type="transmembrane region" description="Helical" evidence="6">
    <location>
        <begin position="175"/>
        <end position="197"/>
    </location>
</feature>
<dbReference type="PANTHER" id="PTHR43478:SF1">
    <property type="entry name" value="NA+_H+ ANTIPORTER NHAC-LIKE C-TERMINAL DOMAIN-CONTAINING PROTEIN"/>
    <property type="match status" value="1"/>
</dbReference>
<evidence type="ECO:0000256" key="4">
    <source>
        <dbReference type="ARBA" id="ARBA00022989"/>
    </source>
</evidence>
<keyword evidence="5 6" id="KW-0472">Membrane</keyword>
<organism evidence="8 9">
    <name type="scientific">Saltatorellus ferox</name>
    <dbReference type="NCBI Taxonomy" id="2528018"/>
    <lineage>
        <taxon>Bacteria</taxon>
        <taxon>Pseudomonadati</taxon>
        <taxon>Planctomycetota</taxon>
        <taxon>Planctomycetia</taxon>
        <taxon>Planctomycetia incertae sedis</taxon>
        <taxon>Saltatorellus</taxon>
    </lineage>
</organism>
<feature type="transmembrane region" description="Helical" evidence="6">
    <location>
        <begin position="12"/>
        <end position="31"/>
    </location>
</feature>
<evidence type="ECO:0000256" key="2">
    <source>
        <dbReference type="ARBA" id="ARBA00022475"/>
    </source>
</evidence>
<proteinExistence type="predicted"/>
<dbReference type="AlphaFoldDB" id="A0A518ET25"/>
<dbReference type="InterPro" id="IPR018461">
    <property type="entry name" value="Na/H_Antiport_NhaC-like_C"/>
</dbReference>
<feature type="transmembrane region" description="Helical" evidence="6">
    <location>
        <begin position="245"/>
        <end position="266"/>
    </location>
</feature>